<dbReference type="PANTHER" id="PTHR24248">
    <property type="entry name" value="ADRENERGIC RECEPTOR-RELATED G-PROTEIN COUPLED RECEPTOR"/>
    <property type="match status" value="1"/>
</dbReference>
<evidence type="ECO:0000256" key="10">
    <source>
        <dbReference type="SAM" id="Phobius"/>
    </source>
</evidence>
<name>A0A210PS14_MIZYE</name>
<keyword evidence="6 10" id="KW-0472">Membrane</keyword>
<dbReference type="GO" id="GO:0005886">
    <property type="term" value="C:plasma membrane"/>
    <property type="evidence" value="ECO:0007669"/>
    <property type="project" value="UniProtKB-SubCell"/>
</dbReference>
<feature type="transmembrane region" description="Helical" evidence="10">
    <location>
        <begin position="63"/>
        <end position="82"/>
    </location>
</feature>
<keyword evidence="4 10" id="KW-1133">Transmembrane helix</keyword>
<comment type="subcellular location">
    <subcellularLocation>
        <location evidence="1">Cell membrane</location>
        <topology evidence="1">Multi-pass membrane protein</topology>
    </subcellularLocation>
</comment>
<evidence type="ECO:0000256" key="1">
    <source>
        <dbReference type="ARBA" id="ARBA00004651"/>
    </source>
</evidence>
<gene>
    <name evidence="12" type="ORF">KP79_PYT25195</name>
</gene>
<dbReference type="AlphaFoldDB" id="A0A210PS14"/>
<feature type="transmembrane region" description="Helical" evidence="10">
    <location>
        <begin position="20"/>
        <end position="51"/>
    </location>
</feature>
<dbReference type="PRINTS" id="PR00237">
    <property type="entry name" value="GPCRRHODOPSN"/>
</dbReference>
<sequence>MTTNLTSVATIEEEEEGEEFALEIVVTFGIFIAIVIVVAIVGNVFTIAAFIKDRKLRTVYNIYIVNLAVTDLLLGCVSMPFYAVYTLKSYTWPFGYHFCKLFMVTDFTLCLEAVIIMIILSFDRLLLLKLGPRYICKETNTVAYIKIAISWVISFLLYSPAIIGWDIWTEEDTNEPGDCDVQFAHDFDFTITTAVIEFGIPFICISALNLIIYSEIRKRIRVRDLKNVPIFVPSGSAVTSASVSCSVNNDVMKKQTEQPNKPANGSKTQNVGVSVPTTSKDTQKIRAVRKDMKAAKSLGLLVIVFAVTWAPYTIATIIISACETCVNENVYEFLNWLLWTKAALNPFLYAYNNQRFREHFTSFLMCQKKHNRINMDQNVSTIG</sequence>
<dbReference type="SMART" id="SM01381">
    <property type="entry name" value="7TM_GPCR_Srsx"/>
    <property type="match status" value="1"/>
</dbReference>
<reference evidence="12 13" key="1">
    <citation type="journal article" date="2017" name="Nat. Ecol. Evol.">
        <title>Scallop genome provides insights into evolution of bilaterian karyotype and development.</title>
        <authorList>
            <person name="Wang S."/>
            <person name="Zhang J."/>
            <person name="Jiao W."/>
            <person name="Li J."/>
            <person name="Xun X."/>
            <person name="Sun Y."/>
            <person name="Guo X."/>
            <person name="Huan P."/>
            <person name="Dong B."/>
            <person name="Zhang L."/>
            <person name="Hu X."/>
            <person name="Sun X."/>
            <person name="Wang J."/>
            <person name="Zhao C."/>
            <person name="Wang Y."/>
            <person name="Wang D."/>
            <person name="Huang X."/>
            <person name="Wang R."/>
            <person name="Lv J."/>
            <person name="Li Y."/>
            <person name="Zhang Z."/>
            <person name="Liu B."/>
            <person name="Lu W."/>
            <person name="Hui Y."/>
            <person name="Liang J."/>
            <person name="Zhou Z."/>
            <person name="Hou R."/>
            <person name="Li X."/>
            <person name="Liu Y."/>
            <person name="Li H."/>
            <person name="Ning X."/>
            <person name="Lin Y."/>
            <person name="Zhao L."/>
            <person name="Xing Q."/>
            <person name="Dou J."/>
            <person name="Li Y."/>
            <person name="Mao J."/>
            <person name="Guo H."/>
            <person name="Dou H."/>
            <person name="Li T."/>
            <person name="Mu C."/>
            <person name="Jiang W."/>
            <person name="Fu Q."/>
            <person name="Fu X."/>
            <person name="Miao Y."/>
            <person name="Liu J."/>
            <person name="Yu Q."/>
            <person name="Li R."/>
            <person name="Liao H."/>
            <person name="Li X."/>
            <person name="Kong Y."/>
            <person name="Jiang Z."/>
            <person name="Chourrout D."/>
            <person name="Li R."/>
            <person name="Bao Z."/>
        </authorList>
    </citation>
    <scope>NUCLEOTIDE SEQUENCE [LARGE SCALE GENOMIC DNA]</scope>
    <source>
        <strain evidence="12 13">PY_sf001</strain>
    </source>
</reference>
<evidence type="ECO:0000259" key="11">
    <source>
        <dbReference type="PROSITE" id="PS50262"/>
    </source>
</evidence>
<feature type="compositionally biased region" description="Polar residues" evidence="9">
    <location>
        <begin position="257"/>
        <end position="278"/>
    </location>
</feature>
<dbReference type="OrthoDB" id="10071887at2759"/>
<feature type="region of interest" description="Disordered" evidence="9">
    <location>
        <begin position="255"/>
        <end position="278"/>
    </location>
</feature>
<feature type="transmembrane region" description="Helical" evidence="10">
    <location>
        <begin position="102"/>
        <end position="122"/>
    </location>
</feature>
<dbReference type="SUPFAM" id="SSF81321">
    <property type="entry name" value="Family A G protein-coupled receptor-like"/>
    <property type="match status" value="1"/>
</dbReference>
<evidence type="ECO:0000256" key="3">
    <source>
        <dbReference type="ARBA" id="ARBA00022692"/>
    </source>
</evidence>
<evidence type="ECO:0000313" key="13">
    <source>
        <dbReference type="Proteomes" id="UP000242188"/>
    </source>
</evidence>
<keyword evidence="3 10" id="KW-0812">Transmembrane</keyword>
<feature type="domain" description="G-protein coupled receptors family 1 profile" evidence="11">
    <location>
        <begin position="42"/>
        <end position="349"/>
    </location>
</feature>
<keyword evidence="2" id="KW-1003">Cell membrane</keyword>
<evidence type="ECO:0000256" key="4">
    <source>
        <dbReference type="ARBA" id="ARBA00022989"/>
    </source>
</evidence>
<evidence type="ECO:0000256" key="2">
    <source>
        <dbReference type="ARBA" id="ARBA00022475"/>
    </source>
</evidence>
<dbReference type="GO" id="GO:0043410">
    <property type="term" value="P:positive regulation of MAPK cascade"/>
    <property type="evidence" value="ECO:0007669"/>
    <property type="project" value="TreeGrafter"/>
</dbReference>
<keyword evidence="8" id="KW-0807">Transducer</keyword>
<evidence type="ECO:0000313" key="12">
    <source>
        <dbReference type="EMBL" id="OWF39279.1"/>
    </source>
</evidence>
<dbReference type="Gene3D" id="1.20.1070.10">
    <property type="entry name" value="Rhodopsin 7-helix transmembrane proteins"/>
    <property type="match status" value="1"/>
</dbReference>
<comment type="caution">
    <text evidence="12">The sequence shown here is derived from an EMBL/GenBank/DDBJ whole genome shotgun (WGS) entry which is preliminary data.</text>
</comment>
<feature type="transmembrane region" description="Helical" evidence="10">
    <location>
        <begin position="143"/>
        <end position="165"/>
    </location>
</feature>
<evidence type="ECO:0000256" key="8">
    <source>
        <dbReference type="ARBA" id="ARBA00023224"/>
    </source>
</evidence>
<evidence type="ECO:0000256" key="5">
    <source>
        <dbReference type="ARBA" id="ARBA00023040"/>
    </source>
</evidence>
<dbReference type="InterPro" id="IPR017452">
    <property type="entry name" value="GPCR_Rhodpsn_7TM"/>
</dbReference>
<feature type="transmembrane region" description="Helical" evidence="10">
    <location>
        <begin position="191"/>
        <end position="213"/>
    </location>
</feature>
<dbReference type="EMBL" id="NEDP02005533">
    <property type="protein sequence ID" value="OWF39279.1"/>
    <property type="molecule type" value="Genomic_DNA"/>
</dbReference>
<dbReference type="PANTHER" id="PTHR24248:SF120">
    <property type="entry name" value="G-PROTEIN COUPLED RECEPTORS FAMILY 1 PROFILE DOMAIN-CONTAINING PROTEIN"/>
    <property type="match status" value="1"/>
</dbReference>
<accession>A0A210PS14</accession>
<dbReference type="Proteomes" id="UP000242188">
    <property type="component" value="Unassembled WGS sequence"/>
</dbReference>
<dbReference type="PROSITE" id="PS50262">
    <property type="entry name" value="G_PROTEIN_RECEP_F1_2"/>
    <property type="match status" value="1"/>
</dbReference>
<keyword evidence="13" id="KW-1185">Reference proteome</keyword>
<dbReference type="Pfam" id="PF00001">
    <property type="entry name" value="7tm_1"/>
    <property type="match status" value="1"/>
</dbReference>
<evidence type="ECO:0000256" key="6">
    <source>
        <dbReference type="ARBA" id="ARBA00023136"/>
    </source>
</evidence>
<dbReference type="GO" id="GO:0071880">
    <property type="term" value="P:adenylate cyclase-activating adrenergic receptor signaling pathway"/>
    <property type="evidence" value="ECO:0007669"/>
    <property type="project" value="TreeGrafter"/>
</dbReference>
<proteinExistence type="predicted"/>
<feature type="transmembrane region" description="Helical" evidence="10">
    <location>
        <begin position="298"/>
        <end position="321"/>
    </location>
</feature>
<protein>
    <submittedName>
        <fullName evidence="12">Histamine H4 receptor</fullName>
    </submittedName>
</protein>
<keyword evidence="5" id="KW-0297">G-protein coupled receptor</keyword>
<evidence type="ECO:0000256" key="9">
    <source>
        <dbReference type="SAM" id="MobiDB-lite"/>
    </source>
</evidence>
<keyword evidence="7 12" id="KW-0675">Receptor</keyword>
<feature type="transmembrane region" description="Helical" evidence="10">
    <location>
        <begin position="333"/>
        <end position="351"/>
    </location>
</feature>
<organism evidence="12 13">
    <name type="scientific">Mizuhopecten yessoensis</name>
    <name type="common">Japanese scallop</name>
    <name type="synonym">Patinopecten yessoensis</name>
    <dbReference type="NCBI Taxonomy" id="6573"/>
    <lineage>
        <taxon>Eukaryota</taxon>
        <taxon>Metazoa</taxon>
        <taxon>Spiralia</taxon>
        <taxon>Lophotrochozoa</taxon>
        <taxon>Mollusca</taxon>
        <taxon>Bivalvia</taxon>
        <taxon>Autobranchia</taxon>
        <taxon>Pteriomorphia</taxon>
        <taxon>Pectinida</taxon>
        <taxon>Pectinoidea</taxon>
        <taxon>Pectinidae</taxon>
        <taxon>Mizuhopecten</taxon>
    </lineage>
</organism>
<dbReference type="InterPro" id="IPR000276">
    <property type="entry name" value="GPCR_Rhodpsn"/>
</dbReference>
<dbReference type="GO" id="GO:0004930">
    <property type="term" value="F:G protein-coupled receptor activity"/>
    <property type="evidence" value="ECO:0007669"/>
    <property type="project" value="UniProtKB-KW"/>
</dbReference>
<evidence type="ECO:0000256" key="7">
    <source>
        <dbReference type="ARBA" id="ARBA00023170"/>
    </source>
</evidence>